<dbReference type="SUPFAM" id="SSF49785">
    <property type="entry name" value="Galactose-binding domain-like"/>
    <property type="match status" value="1"/>
</dbReference>
<organism evidence="3 4">
    <name type="scientific">Gordonia defluvii</name>
    <dbReference type="NCBI Taxonomy" id="283718"/>
    <lineage>
        <taxon>Bacteria</taxon>
        <taxon>Bacillati</taxon>
        <taxon>Actinomycetota</taxon>
        <taxon>Actinomycetes</taxon>
        <taxon>Mycobacteriales</taxon>
        <taxon>Gordoniaceae</taxon>
        <taxon>Gordonia</taxon>
    </lineage>
</organism>
<feature type="domain" description="Xaa-Pro dipeptidyl-peptidase C-terminal" evidence="2">
    <location>
        <begin position="376"/>
        <end position="584"/>
    </location>
</feature>
<protein>
    <submittedName>
        <fullName evidence="3">CocE/NonD family hydrolase</fullName>
    </submittedName>
</protein>
<dbReference type="SMART" id="SM00939">
    <property type="entry name" value="PepX_C"/>
    <property type="match status" value="1"/>
</dbReference>
<dbReference type="EMBL" id="BAAAVS010000002">
    <property type="protein sequence ID" value="GAA3023913.1"/>
    <property type="molecule type" value="Genomic_DNA"/>
</dbReference>
<dbReference type="InterPro" id="IPR008979">
    <property type="entry name" value="Galactose-bd-like_sf"/>
</dbReference>
<accession>A0ABN3YAB4</accession>
<keyword evidence="4" id="KW-1185">Reference proteome</keyword>
<dbReference type="Pfam" id="PF08530">
    <property type="entry name" value="PepX_C"/>
    <property type="match status" value="1"/>
</dbReference>
<evidence type="ECO:0000256" key="1">
    <source>
        <dbReference type="ARBA" id="ARBA00022801"/>
    </source>
</evidence>
<dbReference type="Gene3D" id="3.40.50.1820">
    <property type="entry name" value="alpha/beta hydrolase"/>
    <property type="match status" value="2"/>
</dbReference>
<dbReference type="Pfam" id="PF02129">
    <property type="entry name" value="Peptidase_S15"/>
    <property type="match status" value="1"/>
</dbReference>
<keyword evidence="1 3" id="KW-0378">Hydrolase</keyword>
<dbReference type="SUPFAM" id="SSF53474">
    <property type="entry name" value="alpha/beta-Hydrolases"/>
    <property type="match status" value="1"/>
</dbReference>
<evidence type="ECO:0000259" key="2">
    <source>
        <dbReference type="SMART" id="SM00939"/>
    </source>
</evidence>
<dbReference type="InterPro" id="IPR029058">
    <property type="entry name" value="AB_hydrolase_fold"/>
</dbReference>
<dbReference type="GO" id="GO:0016787">
    <property type="term" value="F:hydrolase activity"/>
    <property type="evidence" value="ECO:0007669"/>
    <property type="project" value="UniProtKB-KW"/>
</dbReference>
<dbReference type="InterPro" id="IPR000383">
    <property type="entry name" value="Xaa-Pro-like_dom"/>
</dbReference>
<dbReference type="InterPro" id="IPR005674">
    <property type="entry name" value="CocE/Ser_esterase"/>
</dbReference>
<proteinExistence type="predicted"/>
<dbReference type="NCBIfam" id="TIGR00976">
    <property type="entry name" value="CocE_NonD"/>
    <property type="match status" value="1"/>
</dbReference>
<gene>
    <name evidence="3" type="ORF">GCM10010528_02350</name>
</gene>
<reference evidence="3 4" key="1">
    <citation type="journal article" date="2019" name="Int. J. Syst. Evol. Microbiol.">
        <title>The Global Catalogue of Microorganisms (GCM) 10K type strain sequencing project: providing services to taxonomists for standard genome sequencing and annotation.</title>
        <authorList>
            <consortium name="The Broad Institute Genomics Platform"/>
            <consortium name="The Broad Institute Genome Sequencing Center for Infectious Disease"/>
            <person name="Wu L."/>
            <person name="Ma J."/>
        </authorList>
    </citation>
    <scope>NUCLEOTIDE SEQUENCE [LARGE SCALE GENOMIC DNA]</scope>
    <source>
        <strain evidence="3 4">JCM 14234</strain>
    </source>
</reference>
<comment type="caution">
    <text evidence="3">The sequence shown here is derived from an EMBL/GenBank/DDBJ whole genome shotgun (WGS) entry which is preliminary data.</text>
</comment>
<sequence length="616" mass="66982">MALNLAWTRNRTGPSVTLKTMFAQRTAGLRAALCIAIAACAVLAVGSGPVAAAPQNAAETVFMGPIRGGNWFAAYIPTSSGAKIYADVLIPRNRVGRVPAVLAMGPYFQHYRQGGEFPVQQPPERYDDLVENGHLLDRGYAVVFADLRGFGGSTGCLDNSGPADHADIRAVVRWAATQRWSSGKVGMYGKSYDGVSGLVAAGERIPGLAAVVAQEPVYDWYRYLYGNGIPRTTRVGTPLSLAYTSMNPLPANVAVDSREFQNFVSRSAANVISPACISAAFATQSALPSDGYWQSRRMIDRLRGSTVPLFLSQGFIDQNTSADGLTEALHNMSGPVTGWLGMWDHVRGNDTDRTSMMGQATDRPSTGRSDYLEQVGQFYDHYLKGQGQPPRGFLVQDNTGSWRAQSDWPMRASTRSVRLNHGSYRYDGNQASVKILVGGRWLATQIDGVAAASNVTQTTHDRVANAVWTLLPPEPTAIRISGSPRVRVRTRVNHNDSNPFVQQTPVAVNIYDVDPSGRAVMITQNVSMLNRGDTWIRLFATDWLVKAGHRLVVRVTDANRGRWDYPVPTSNATVDVVDGQLRLPLGPVDAGTPTEGTSNTSLEGYLQRYTYPVPRS</sequence>
<evidence type="ECO:0000313" key="4">
    <source>
        <dbReference type="Proteomes" id="UP001501035"/>
    </source>
</evidence>
<dbReference type="Proteomes" id="UP001501035">
    <property type="component" value="Unassembled WGS sequence"/>
</dbReference>
<dbReference type="InterPro" id="IPR013736">
    <property type="entry name" value="Xaa-Pro_dipept_C"/>
</dbReference>
<evidence type="ECO:0000313" key="3">
    <source>
        <dbReference type="EMBL" id="GAA3023913.1"/>
    </source>
</evidence>
<name>A0ABN3YAB4_9ACTN</name>